<evidence type="ECO:0000256" key="3">
    <source>
        <dbReference type="ARBA" id="ARBA00013529"/>
    </source>
</evidence>
<dbReference type="InterPro" id="IPR017900">
    <property type="entry name" value="4Fe4S_Fe_S_CS"/>
</dbReference>
<evidence type="ECO:0000313" key="9">
    <source>
        <dbReference type="EMBL" id="HIR94313.1"/>
    </source>
</evidence>
<proteinExistence type="predicted"/>
<organism evidence="9 10">
    <name type="scientific">Candidatus Egerieimonas intestinavium</name>
    <dbReference type="NCBI Taxonomy" id="2840777"/>
    <lineage>
        <taxon>Bacteria</taxon>
        <taxon>Bacillati</taxon>
        <taxon>Bacillota</taxon>
        <taxon>Clostridia</taxon>
        <taxon>Lachnospirales</taxon>
        <taxon>Lachnospiraceae</taxon>
        <taxon>Lachnospiraceae incertae sedis</taxon>
        <taxon>Candidatus Egerieimonas</taxon>
    </lineage>
</organism>
<dbReference type="InterPro" id="IPR050157">
    <property type="entry name" value="PSI_iron-sulfur_center"/>
</dbReference>
<dbReference type="GO" id="GO:0051539">
    <property type="term" value="F:4 iron, 4 sulfur cluster binding"/>
    <property type="evidence" value="ECO:0007669"/>
    <property type="project" value="UniProtKB-KW"/>
</dbReference>
<accession>A0A9D1EM15</accession>
<dbReference type="Pfam" id="PF13237">
    <property type="entry name" value="Fer4_10"/>
    <property type="match status" value="1"/>
</dbReference>
<evidence type="ECO:0000256" key="7">
    <source>
        <dbReference type="ARBA" id="ARBA00023014"/>
    </source>
</evidence>
<comment type="function">
    <text evidence="2">Ferredoxins are iron-sulfur proteins that transfer electrons in a wide variety of metabolic reactions.</text>
</comment>
<evidence type="ECO:0000256" key="6">
    <source>
        <dbReference type="ARBA" id="ARBA00023004"/>
    </source>
</evidence>
<dbReference type="NCBIfam" id="NF038196">
    <property type="entry name" value="ferrodoxin_EFR1"/>
    <property type="match status" value="1"/>
</dbReference>
<dbReference type="PANTHER" id="PTHR24960">
    <property type="entry name" value="PHOTOSYSTEM I IRON-SULFUR CENTER-RELATED"/>
    <property type="match status" value="1"/>
</dbReference>
<comment type="cofactor">
    <cofactor evidence="1">
        <name>[4Fe-4S] cluster</name>
        <dbReference type="ChEBI" id="CHEBI:49883"/>
    </cofactor>
</comment>
<sequence>MLVLYFSGTGNTRYLAEAFARQMQAPCHSIEEPLNFRRLLEEHNPIAVCYPIYCSGIPRLMRQFAAAHRQQFLGKQVIIFCTQMLFSGDGARAFTDLFPDSWFTPICGEHFFLPGNLCNVLPRWTYGPLLQRWERRRLWKKLVRTCDGLLSGHPPLRGFHPLSRRLGQWQRNYLPAAESRASSGVMVNSDCTGCGACVRSCPVGNLKKEGDFILPQDSCMFCYRCVNLCPKRAITVAYRKPVVSQYKGPLP</sequence>
<evidence type="ECO:0000259" key="8">
    <source>
        <dbReference type="PROSITE" id="PS51379"/>
    </source>
</evidence>
<dbReference type="EMBL" id="DVHU01000115">
    <property type="protein sequence ID" value="HIR94313.1"/>
    <property type="molecule type" value="Genomic_DNA"/>
</dbReference>
<dbReference type="InterPro" id="IPR017896">
    <property type="entry name" value="4Fe4S_Fe-S-bd"/>
</dbReference>
<feature type="domain" description="4Fe-4S ferredoxin-type" evidence="8">
    <location>
        <begin position="216"/>
        <end position="239"/>
    </location>
</feature>
<dbReference type="GO" id="GO:0046872">
    <property type="term" value="F:metal ion binding"/>
    <property type="evidence" value="ECO:0007669"/>
    <property type="project" value="UniProtKB-KW"/>
</dbReference>
<dbReference type="AlphaFoldDB" id="A0A9D1EM15"/>
<dbReference type="Pfam" id="PF12724">
    <property type="entry name" value="Flavodoxin_5"/>
    <property type="match status" value="1"/>
</dbReference>
<dbReference type="PROSITE" id="PS51379">
    <property type="entry name" value="4FE4S_FER_2"/>
    <property type="match status" value="2"/>
</dbReference>
<feature type="domain" description="4Fe-4S ferredoxin-type" evidence="8">
    <location>
        <begin position="183"/>
        <end position="211"/>
    </location>
</feature>
<evidence type="ECO:0000256" key="5">
    <source>
        <dbReference type="ARBA" id="ARBA00022723"/>
    </source>
</evidence>
<gene>
    <name evidence="9" type="ORF">IAB98_12935</name>
</gene>
<dbReference type="Gene3D" id="3.30.70.20">
    <property type="match status" value="1"/>
</dbReference>
<evidence type="ECO:0000256" key="4">
    <source>
        <dbReference type="ARBA" id="ARBA00022485"/>
    </source>
</evidence>
<dbReference type="Proteomes" id="UP000886841">
    <property type="component" value="Unassembled WGS sequence"/>
</dbReference>
<keyword evidence="7" id="KW-0411">Iron-sulfur</keyword>
<dbReference type="InterPro" id="IPR029039">
    <property type="entry name" value="Flavoprotein-like_sf"/>
</dbReference>
<evidence type="ECO:0000256" key="1">
    <source>
        <dbReference type="ARBA" id="ARBA00001966"/>
    </source>
</evidence>
<dbReference type="PROSITE" id="PS00198">
    <property type="entry name" value="4FE4S_FER_1"/>
    <property type="match status" value="1"/>
</dbReference>
<keyword evidence="5" id="KW-0479">Metal-binding</keyword>
<reference evidence="9" key="1">
    <citation type="submission" date="2020-10" db="EMBL/GenBank/DDBJ databases">
        <authorList>
            <person name="Gilroy R."/>
        </authorList>
    </citation>
    <scope>NUCLEOTIDE SEQUENCE</scope>
    <source>
        <strain evidence="9">ChiSxjej1B13-7041</strain>
    </source>
</reference>
<dbReference type="InterPro" id="IPR026816">
    <property type="entry name" value="Flavodoxin_dom"/>
</dbReference>
<evidence type="ECO:0000256" key="2">
    <source>
        <dbReference type="ARBA" id="ARBA00003532"/>
    </source>
</evidence>
<dbReference type="SUPFAM" id="SSF52218">
    <property type="entry name" value="Flavoproteins"/>
    <property type="match status" value="1"/>
</dbReference>
<comment type="caution">
    <text evidence="9">The sequence shown here is derived from an EMBL/GenBank/DDBJ whole genome shotgun (WGS) entry which is preliminary data.</text>
</comment>
<evidence type="ECO:0000313" key="10">
    <source>
        <dbReference type="Proteomes" id="UP000886841"/>
    </source>
</evidence>
<keyword evidence="6" id="KW-0408">Iron</keyword>
<name>A0A9D1EM15_9FIRM</name>
<dbReference type="PANTHER" id="PTHR24960:SF79">
    <property type="entry name" value="PHOTOSYSTEM I IRON-SULFUR CENTER"/>
    <property type="match status" value="1"/>
</dbReference>
<reference evidence="9" key="2">
    <citation type="journal article" date="2021" name="PeerJ">
        <title>Extensive microbial diversity within the chicken gut microbiome revealed by metagenomics and culture.</title>
        <authorList>
            <person name="Gilroy R."/>
            <person name="Ravi A."/>
            <person name="Getino M."/>
            <person name="Pursley I."/>
            <person name="Horton D.L."/>
            <person name="Alikhan N.F."/>
            <person name="Baker D."/>
            <person name="Gharbi K."/>
            <person name="Hall N."/>
            <person name="Watson M."/>
            <person name="Adriaenssens E.M."/>
            <person name="Foster-Nyarko E."/>
            <person name="Jarju S."/>
            <person name="Secka A."/>
            <person name="Antonio M."/>
            <person name="Oren A."/>
            <person name="Chaudhuri R.R."/>
            <person name="La Ragione R."/>
            <person name="Hildebrand F."/>
            <person name="Pallen M.J."/>
        </authorList>
    </citation>
    <scope>NUCLEOTIDE SEQUENCE</scope>
    <source>
        <strain evidence="9">ChiSxjej1B13-7041</strain>
    </source>
</reference>
<protein>
    <recommendedName>
        <fullName evidence="3">Ferredoxin</fullName>
    </recommendedName>
</protein>
<dbReference type="Gene3D" id="3.40.50.360">
    <property type="match status" value="2"/>
</dbReference>
<dbReference type="InterPro" id="IPR047964">
    <property type="entry name" value="EFR1-like"/>
</dbReference>
<dbReference type="SUPFAM" id="SSF54862">
    <property type="entry name" value="4Fe-4S ferredoxins"/>
    <property type="match status" value="1"/>
</dbReference>
<keyword evidence="4" id="KW-0004">4Fe-4S</keyword>